<sequence length="49" mass="5909">MNYEGCKRKFDVDRYIAYVNKIVGELRKRKAENLLSEKEKVRRCCNPED</sequence>
<keyword evidence="1" id="KW-0456">Lyase</keyword>
<dbReference type="Gramene" id="rna28636">
    <property type="protein sequence ID" value="RHN53701.1"/>
    <property type="gene ID" value="gene28636"/>
</dbReference>
<dbReference type="GO" id="GO:0003904">
    <property type="term" value="F:deoxyribodipyrimidine photo-lyase activity"/>
    <property type="evidence" value="ECO:0007669"/>
    <property type="project" value="UniProtKB-EC"/>
</dbReference>
<gene>
    <name evidence="1" type="ORF">MtrunA17_Chr5g0398691</name>
</gene>
<protein>
    <submittedName>
        <fullName evidence="1">Putative deoxyribodipyrimidine photo-lyase</fullName>
        <ecNumber evidence="1">4.1.99.3</ecNumber>
    </submittedName>
</protein>
<dbReference type="EMBL" id="PSQE01000005">
    <property type="protein sequence ID" value="RHN53701.1"/>
    <property type="molecule type" value="Genomic_DNA"/>
</dbReference>
<proteinExistence type="predicted"/>
<dbReference type="Proteomes" id="UP000265566">
    <property type="component" value="Chromosome 5"/>
</dbReference>
<comment type="caution">
    <text evidence="1">The sequence shown here is derived from an EMBL/GenBank/DDBJ whole genome shotgun (WGS) entry which is preliminary data.</text>
</comment>
<dbReference type="AlphaFoldDB" id="A0A396HMH9"/>
<dbReference type="EC" id="4.1.99.3" evidence="1"/>
<accession>A0A396HMH9</accession>
<evidence type="ECO:0000313" key="1">
    <source>
        <dbReference type="EMBL" id="RHN53701.1"/>
    </source>
</evidence>
<reference evidence="2" key="1">
    <citation type="journal article" date="2018" name="Nat. Plants">
        <title>Whole-genome landscape of Medicago truncatula symbiotic genes.</title>
        <authorList>
            <person name="Pecrix Y."/>
            <person name="Staton S.E."/>
            <person name="Sallet E."/>
            <person name="Lelandais-Briere C."/>
            <person name="Moreau S."/>
            <person name="Carrere S."/>
            <person name="Blein T."/>
            <person name="Jardinaud M.F."/>
            <person name="Latrasse D."/>
            <person name="Zouine M."/>
            <person name="Zahm M."/>
            <person name="Kreplak J."/>
            <person name="Mayjonade B."/>
            <person name="Satge C."/>
            <person name="Perez M."/>
            <person name="Cauet S."/>
            <person name="Marande W."/>
            <person name="Chantry-Darmon C."/>
            <person name="Lopez-Roques C."/>
            <person name="Bouchez O."/>
            <person name="Berard A."/>
            <person name="Debelle F."/>
            <person name="Munos S."/>
            <person name="Bendahmane A."/>
            <person name="Berges H."/>
            <person name="Niebel A."/>
            <person name="Buitink J."/>
            <person name="Frugier F."/>
            <person name="Benhamed M."/>
            <person name="Crespi M."/>
            <person name="Gouzy J."/>
            <person name="Gamas P."/>
        </authorList>
    </citation>
    <scope>NUCLEOTIDE SEQUENCE [LARGE SCALE GENOMIC DNA]</scope>
    <source>
        <strain evidence="2">cv. Jemalong A17</strain>
    </source>
</reference>
<organism evidence="1 2">
    <name type="scientific">Medicago truncatula</name>
    <name type="common">Barrel medic</name>
    <name type="synonym">Medicago tribuloides</name>
    <dbReference type="NCBI Taxonomy" id="3880"/>
    <lineage>
        <taxon>Eukaryota</taxon>
        <taxon>Viridiplantae</taxon>
        <taxon>Streptophyta</taxon>
        <taxon>Embryophyta</taxon>
        <taxon>Tracheophyta</taxon>
        <taxon>Spermatophyta</taxon>
        <taxon>Magnoliopsida</taxon>
        <taxon>eudicotyledons</taxon>
        <taxon>Gunneridae</taxon>
        <taxon>Pentapetalae</taxon>
        <taxon>rosids</taxon>
        <taxon>fabids</taxon>
        <taxon>Fabales</taxon>
        <taxon>Fabaceae</taxon>
        <taxon>Papilionoideae</taxon>
        <taxon>50 kb inversion clade</taxon>
        <taxon>NPAAA clade</taxon>
        <taxon>Hologalegina</taxon>
        <taxon>IRL clade</taxon>
        <taxon>Trifolieae</taxon>
        <taxon>Medicago</taxon>
    </lineage>
</organism>
<name>A0A396HMH9_MEDTR</name>
<evidence type="ECO:0000313" key="2">
    <source>
        <dbReference type="Proteomes" id="UP000265566"/>
    </source>
</evidence>